<proteinExistence type="predicted"/>
<name>A0ABS4P624_9GAMM</name>
<dbReference type="Proteomes" id="UP001195624">
    <property type="component" value="Unassembled WGS sequence"/>
</dbReference>
<sequence>MSGLAIKPTVRRVLQYYELTPAKVKIMIAILQFEITVHTQA</sequence>
<protein>
    <submittedName>
        <fullName evidence="1">Uncharacterized protein</fullName>
    </submittedName>
</protein>
<evidence type="ECO:0000313" key="1">
    <source>
        <dbReference type="EMBL" id="MBP2168045.1"/>
    </source>
</evidence>
<evidence type="ECO:0000313" key="2">
    <source>
        <dbReference type="Proteomes" id="UP001195624"/>
    </source>
</evidence>
<reference evidence="2" key="1">
    <citation type="submission" date="2023-07" db="EMBL/GenBank/DDBJ databases">
        <title>Genome mining of underrepresented organisms for secondary metabolites.</title>
        <authorList>
            <person name="D'Agostino P.M."/>
        </authorList>
    </citation>
    <scope>NUCLEOTIDE SEQUENCE [LARGE SCALE GENOMIC DNA]</scope>
    <source>
        <strain evidence="2">WS4403</strain>
    </source>
</reference>
<accession>A0ABS4P624</accession>
<organism evidence="1 2">
    <name type="scientific">Winslowiella toletana</name>
    <dbReference type="NCBI Taxonomy" id="92490"/>
    <lineage>
        <taxon>Bacteria</taxon>
        <taxon>Pseudomonadati</taxon>
        <taxon>Pseudomonadota</taxon>
        <taxon>Gammaproteobacteria</taxon>
        <taxon>Enterobacterales</taxon>
        <taxon>Erwiniaceae</taxon>
        <taxon>Winslowiella</taxon>
    </lineage>
</organism>
<gene>
    <name evidence="1" type="ORF">J2125_001237</name>
</gene>
<keyword evidence="2" id="KW-1185">Reference proteome</keyword>
<dbReference type="EMBL" id="JAGGMQ010000001">
    <property type="protein sequence ID" value="MBP2168045.1"/>
    <property type="molecule type" value="Genomic_DNA"/>
</dbReference>
<comment type="caution">
    <text evidence="1">The sequence shown here is derived from an EMBL/GenBank/DDBJ whole genome shotgun (WGS) entry which is preliminary data.</text>
</comment>